<accession>A0A1Y5RQU1</accession>
<organism evidence="1 2">
    <name type="scientific">Roseisalinus antarcticus</name>
    <dbReference type="NCBI Taxonomy" id="254357"/>
    <lineage>
        <taxon>Bacteria</taxon>
        <taxon>Pseudomonadati</taxon>
        <taxon>Pseudomonadota</taxon>
        <taxon>Alphaproteobacteria</taxon>
        <taxon>Rhodobacterales</taxon>
        <taxon>Roseobacteraceae</taxon>
        <taxon>Roseisalinus</taxon>
    </lineage>
</organism>
<protein>
    <recommendedName>
        <fullName evidence="3">Glycosyl transferase family 2</fullName>
    </recommendedName>
</protein>
<proteinExistence type="predicted"/>
<keyword evidence="2" id="KW-1185">Reference proteome</keyword>
<dbReference type="AlphaFoldDB" id="A0A1Y5RQU1"/>
<dbReference type="RefSeq" id="WP_159458433.1">
    <property type="nucleotide sequence ID" value="NZ_FWFZ01000002.1"/>
</dbReference>
<dbReference type="Pfam" id="PF13704">
    <property type="entry name" value="Glyco_tranf_2_4"/>
    <property type="match status" value="1"/>
</dbReference>
<sequence length="301" mass="33192">MRNEGAHLIEWLGYHRAIGFGAAVLCSNDCDDGSDLLLDRLHAAGAVIHIRNAVPPGTPPQHNGTRLALAHLATTPVPWVLHIDADEFLNVHIGAGHVADLIAMAPEAHCIAIGWRNFGDGGHATWPGATLPHFTTREAHPEADDTYFKCLFRPEAFGHAWAHMPNSPRVAAPRLTNAAGEPLKTDNLFSDVPRVRFFPVARAYRPDHACINHYGVKSPDVFTMKRGRGRGENTKGAGKYRLGSEWHRRANRNEVEDRSILRHLSATETEMNRLRALPGVAEAEAMCQTWFDAARRGEPAE</sequence>
<gene>
    <name evidence="1" type="ORF">ROA7023_00674</name>
</gene>
<evidence type="ECO:0000313" key="1">
    <source>
        <dbReference type="EMBL" id="SLN22971.1"/>
    </source>
</evidence>
<reference evidence="1 2" key="1">
    <citation type="submission" date="2017-03" db="EMBL/GenBank/DDBJ databases">
        <authorList>
            <person name="Afonso C.L."/>
            <person name="Miller P.J."/>
            <person name="Scott M.A."/>
            <person name="Spackman E."/>
            <person name="Goraichik I."/>
            <person name="Dimitrov K.M."/>
            <person name="Suarez D.L."/>
            <person name="Swayne D.E."/>
        </authorList>
    </citation>
    <scope>NUCLEOTIDE SEQUENCE [LARGE SCALE GENOMIC DNA]</scope>
    <source>
        <strain evidence="1 2">CECT 7023</strain>
    </source>
</reference>
<evidence type="ECO:0008006" key="3">
    <source>
        <dbReference type="Google" id="ProtNLM"/>
    </source>
</evidence>
<dbReference type="Proteomes" id="UP000193900">
    <property type="component" value="Unassembled WGS sequence"/>
</dbReference>
<name>A0A1Y5RQU1_9RHOB</name>
<dbReference type="EMBL" id="FWFZ01000002">
    <property type="protein sequence ID" value="SLN22971.1"/>
    <property type="molecule type" value="Genomic_DNA"/>
</dbReference>
<evidence type="ECO:0000313" key="2">
    <source>
        <dbReference type="Proteomes" id="UP000193900"/>
    </source>
</evidence>
<dbReference type="OrthoDB" id="1997677at2"/>